<sequence>MTSSPPSLSCVLFLTLALILIAISPALTTSRKTPDDLHDQLMKTGIKITLNNIDSHGKFTKFERLHRAMNRGRSRLQKFSEIVAGKNPNISSAVHPGNNEFLMKLSIGTPPISYYAVMDTGSDLIWIQCRPCQQCFPQPTPSYDPNNSSSFSTLSCYSSLCKALQGSCDNGCLFFYYYFVDSSLFEGSLGNETFTFGNASVPNIGFGCIEDVVAGNGLNQPAAVVGLGRGPLSLVSQLGEPKFSYCLTSINETKPSTLLMGSQASVNFSSEFSKTTPLIQNPKIPTFYYVSLQGITIGGTNLPINQTTFALNANGTGGLIIDSGTSMTYLVESAFALVKNEFIFQLKLPVVEQSNSTGPDLCFELPSGVSTVEIPSLVFHFQDADLDLPTENYMITNSSTGVMCLAMGVSSSDLSIFGNIQQQNFLVVYDLLEETVSFMPTECDKF</sequence>
<evidence type="ECO:0000313" key="2">
    <source>
        <dbReference type="Proteomes" id="UP000828048"/>
    </source>
</evidence>
<evidence type="ECO:0000313" key="1">
    <source>
        <dbReference type="EMBL" id="KAH7860145.1"/>
    </source>
</evidence>
<protein>
    <submittedName>
        <fullName evidence="1">Uncharacterized protein</fullName>
    </submittedName>
</protein>
<gene>
    <name evidence="1" type="ORF">Vadar_009926</name>
</gene>
<proteinExistence type="predicted"/>
<reference evidence="1 2" key="1">
    <citation type="journal article" date="2021" name="Hortic Res">
        <title>High-quality reference genome and annotation aids understanding of berry development for evergreen blueberry (Vaccinium darrowii).</title>
        <authorList>
            <person name="Yu J."/>
            <person name="Hulse-Kemp A.M."/>
            <person name="Babiker E."/>
            <person name="Staton M."/>
        </authorList>
    </citation>
    <scope>NUCLEOTIDE SEQUENCE [LARGE SCALE GENOMIC DNA]</scope>
    <source>
        <strain evidence="2">cv. NJ 8807/NJ 8810</strain>
        <tissue evidence="1">Young leaf</tissue>
    </source>
</reference>
<dbReference type="Proteomes" id="UP000828048">
    <property type="component" value="Chromosome 4"/>
</dbReference>
<accession>A0ACB7Z3M6</accession>
<dbReference type="EMBL" id="CM037154">
    <property type="protein sequence ID" value="KAH7860145.1"/>
    <property type="molecule type" value="Genomic_DNA"/>
</dbReference>
<comment type="caution">
    <text evidence="1">The sequence shown here is derived from an EMBL/GenBank/DDBJ whole genome shotgun (WGS) entry which is preliminary data.</text>
</comment>
<keyword evidence="2" id="KW-1185">Reference proteome</keyword>
<organism evidence="1 2">
    <name type="scientific">Vaccinium darrowii</name>
    <dbReference type="NCBI Taxonomy" id="229202"/>
    <lineage>
        <taxon>Eukaryota</taxon>
        <taxon>Viridiplantae</taxon>
        <taxon>Streptophyta</taxon>
        <taxon>Embryophyta</taxon>
        <taxon>Tracheophyta</taxon>
        <taxon>Spermatophyta</taxon>
        <taxon>Magnoliopsida</taxon>
        <taxon>eudicotyledons</taxon>
        <taxon>Gunneridae</taxon>
        <taxon>Pentapetalae</taxon>
        <taxon>asterids</taxon>
        <taxon>Ericales</taxon>
        <taxon>Ericaceae</taxon>
        <taxon>Vaccinioideae</taxon>
        <taxon>Vaccinieae</taxon>
        <taxon>Vaccinium</taxon>
    </lineage>
</organism>
<name>A0ACB7Z3M6_9ERIC</name>